<keyword evidence="3" id="KW-1185">Reference proteome</keyword>
<evidence type="ECO:0000313" key="3">
    <source>
        <dbReference type="Proteomes" id="UP001237642"/>
    </source>
</evidence>
<feature type="transmembrane region" description="Helical" evidence="1">
    <location>
        <begin position="70"/>
        <end position="92"/>
    </location>
</feature>
<organism evidence="2 3">
    <name type="scientific">Heracleum sosnowskyi</name>
    <dbReference type="NCBI Taxonomy" id="360622"/>
    <lineage>
        <taxon>Eukaryota</taxon>
        <taxon>Viridiplantae</taxon>
        <taxon>Streptophyta</taxon>
        <taxon>Embryophyta</taxon>
        <taxon>Tracheophyta</taxon>
        <taxon>Spermatophyta</taxon>
        <taxon>Magnoliopsida</taxon>
        <taxon>eudicotyledons</taxon>
        <taxon>Gunneridae</taxon>
        <taxon>Pentapetalae</taxon>
        <taxon>asterids</taxon>
        <taxon>campanulids</taxon>
        <taxon>Apiales</taxon>
        <taxon>Apiaceae</taxon>
        <taxon>Apioideae</taxon>
        <taxon>apioid superclade</taxon>
        <taxon>Tordylieae</taxon>
        <taxon>Tordyliinae</taxon>
        <taxon>Heracleum</taxon>
    </lineage>
</organism>
<gene>
    <name evidence="2" type="ORF">POM88_001305</name>
</gene>
<proteinExistence type="predicted"/>
<dbReference type="AlphaFoldDB" id="A0AAD8N4V9"/>
<comment type="caution">
    <text evidence="2">The sequence shown here is derived from an EMBL/GenBank/DDBJ whole genome shotgun (WGS) entry which is preliminary data.</text>
</comment>
<dbReference type="EMBL" id="JAUIZM010000001">
    <property type="protein sequence ID" value="KAK1401700.1"/>
    <property type="molecule type" value="Genomic_DNA"/>
</dbReference>
<dbReference type="Proteomes" id="UP001237642">
    <property type="component" value="Unassembled WGS sequence"/>
</dbReference>
<feature type="transmembrane region" description="Helical" evidence="1">
    <location>
        <begin position="113"/>
        <end position="134"/>
    </location>
</feature>
<reference evidence="2" key="2">
    <citation type="submission" date="2023-05" db="EMBL/GenBank/DDBJ databases">
        <authorList>
            <person name="Schelkunov M.I."/>
        </authorList>
    </citation>
    <scope>NUCLEOTIDE SEQUENCE</scope>
    <source>
        <strain evidence="2">Hsosn_3</strain>
        <tissue evidence="2">Leaf</tissue>
    </source>
</reference>
<sequence>MNFARVLGTNLYCATDLKLHWSIPCRPNSVITFPGAPWLKPWYWWSWPVLPLGLQWHQQQRQTIGYGADMSYAIVIQSIFYLGIITLTRMIIPGSISKHFYLHAGKRIILFQTVLKIIATLSILSAYIISYFVIPHTIHPIMGWSLYFLGVLALSCDCECTLSTIATCIDTVVGDNRYHCYP</sequence>
<keyword evidence="1" id="KW-1133">Transmembrane helix</keyword>
<keyword evidence="1" id="KW-0812">Transmembrane</keyword>
<evidence type="ECO:0000313" key="2">
    <source>
        <dbReference type="EMBL" id="KAK1401700.1"/>
    </source>
</evidence>
<accession>A0AAD8N4V9</accession>
<keyword evidence="1" id="KW-0472">Membrane</keyword>
<protein>
    <submittedName>
        <fullName evidence="2">Uncharacterized protein</fullName>
    </submittedName>
</protein>
<name>A0AAD8N4V9_9APIA</name>
<evidence type="ECO:0000256" key="1">
    <source>
        <dbReference type="SAM" id="Phobius"/>
    </source>
</evidence>
<reference evidence="2" key="1">
    <citation type="submission" date="2023-02" db="EMBL/GenBank/DDBJ databases">
        <title>Genome of toxic invasive species Heracleum sosnowskyi carries increased number of genes despite the absence of recent whole-genome duplications.</title>
        <authorList>
            <person name="Schelkunov M."/>
            <person name="Shtratnikova V."/>
            <person name="Makarenko M."/>
            <person name="Klepikova A."/>
            <person name="Omelchenko D."/>
            <person name="Novikova G."/>
            <person name="Obukhova E."/>
            <person name="Bogdanov V."/>
            <person name="Penin A."/>
            <person name="Logacheva M."/>
        </authorList>
    </citation>
    <scope>NUCLEOTIDE SEQUENCE</scope>
    <source>
        <strain evidence="2">Hsosn_3</strain>
        <tissue evidence="2">Leaf</tissue>
    </source>
</reference>